<evidence type="ECO:0000259" key="8">
    <source>
        <dbReference type="Pfam" id="PF07715"/>
    </source>
</evidence>
<dbReference type="Pfam" id="PF07715">
    <property type="entry name" value="Plug"/>
    <property type="match status" value="1"/>
</dbReference>
<keyword evidence="10" id="KW-1185">Reference proteome</keyword>
<keyword evidence="5 7" id="KW-0472">Membrane</keyword>
<dbReference type="InterPro" id="IPR039426">
    <property type="entry name" value="TonB-dep_rcpt-like"/>
</dbReference>
<accession>A0ABP8FN91</accession>
<protein>
    <submittedName>
        <fullName evidence="9">TonB-dependent receptor</fullName>
    </submittedName>
</protein>
<comment type="subcellular location">
    <subcellularLocation>
        <location evidence="1 7">Cell outer membrane</location>
        <topology evidence="1 7">Multi-pass membrane protein</topology>
    </subcellularLocation>
</comment>
<evidence type="ECO:0000313" key="10">
    <source>
        <dbReference type="Proteomes" id="UP001501207"/>
    </source>
</evidence>
<dbReference type="InterPro" id="IPR036942">
    <property type="entry name" value="Beta-barrel_TonB_sf"/>
</dbReference>
<evidence type="ECO:0000256" key="4">
    <source>
        <dbReference type="ARBA" id="ARBA00022692"/>
    </source>
</evidence>
<dbReference type="NCBIfam" id="TIGR04057">
    <property type="entry name" value="SusC_RagA_signa"/>
    <property type="match status" value="1"/>
</dbReference>
<dbReference type="InterPro" id="IPR023996">
    <property type="entry name" value="TonB-dep_OMP_SusC/RagA"/>
</dbReference>
<evidence type="ECO:0000256" key="1">
    <source>
        <dbReference type="ARBA" id="ARBA00004571"/>
    </source>
</evidence>
<dbReference type="Gene3D" id="2.40.170.20">
    <property type="entry name" value="TonB-dependent receptor, beta-barrel domain"/>
    <property type="match status" value="1"/>
</dbReference>
<dbReference type="NCBIfam" id="TIGR04056">
    <property type="entry name" value="OMP_RagA_SusC"/>
    <property type="match status" value="1"/>
</dbReference>
<reference evidence="10" key="1">
    <citation type="journal article" date="2019" name="Int. J. Syst. Evol. Microbiol.">
        <title>The Global Catalogue of Microorganisms (GCM) 10K type strain sequencing project: providing services to taxonomists for standard genome sequencing and annotation.</title>
        <authorList>
            <consortium name="The Broad Institute Genomics Platform"/>
            <consortium name="The Broad Institute Genome Sequencing Center for Infectious Disease"/>
            <person name="Wu L."/>
            <person name="Ma J."/>
        </authorList>
    </citation>
    <scope>NUCLEOTIDE SEQUENCE [LARGE SCALE GENOMIC DNA]</scope>
    <source>
        <strain evidence="10">JCM 17664</strain>
    </source>
</reference>
<dbReference type="InterPro" id="IPR008969">
    <property type="entry name" value="CarboxyPept-like_regulatory"/>
</dbReference>
<evidence type="ECO:0000256" key="2">
    <source>
        <dbReference type="ARBA" id="ARBA00022448"/>
    </source>
</evidence>
<keyword evidence="6 7" id="KW-0998">Cell outer membrane</keyword>
<sequence>MNDSGAVIIGAYIKITGVQDKQVFNAISNEQGHFSFQNLKGSNSAYDISVSYIGYSKYTLQNYKVNTSGENKLKITLSATANDLSQVVVIGYGTVKKPDITGSVSIITTKDLQNQPATRIDQMLQGRAPGVYIKSTNGAPGSPTTIRIRGSRSISATNEPIYVIDGVVDPGGTNLNSINPDDIESIDVLKDASTTAIYGSRASNGVVLITTKKGTPGKESFHFSTNQGFSDLVKKPKMMNAKEFIDFINEDHTYSGTALLYPTQNSIDSILNIVGPNGTNWMDAATQRASFSSYELSTSGGIAGNHGYTYFLSGNVVDQEGIIRNTDFKRYQARFNFTKNFSSKVSLGLNLNVSGTNQNLNNINLGSNSGWYISYLFIPPTMPIHKADGSYETYNPIWYTGGNIDNPVAIEDKITNKAAVNNMLGNFYLQYEPFAGLKLKSTLGVNLINQRTNYYSPTDMPSKIANNNMIGSASSDSYNTLSIINENTATYTKSFKDHHVDFLFGTSYQTKKVDRLYASASGLTNDITQFNNLGVALQDNRGIASNLDENTVVSFLGRANYDYRKRYYLTFTARRDGASNFADSKKWGFFPSGAVKWRIANESFYENSKIKDVMSDLAVRVSYGLSGNQGISDYQSLASLSSNSSAYIFGTSQSLVLGYTQGQVANNTLTWETTGQLDIGLDAEFLNGRLNFTADYYHMLSKDLLLTVQIPAQTGYGSRLENLGKSLNEGFDFSVSGDVIRGRDFRWTASINISTNKQTVTDIGPLTKVLLDGGIGYGIQTSFLEKGVPLGANYGVDYAGTWKTQAEVDNELAKSTGDRQYVSVPANYRPGGPKYVDYNHDGNLDATDYHYLAPANPTMYGGFGSTLSYKRLSLDFFFQFNTGNKQFNAMEFFAGMGTGLTNQMEYMVNRWSAENPNSDIPSVESRDNIPGSRLLHNASLLRLKTAQISYSLKGLFAKNIIKDLNVFVSGNNLLLWTKYNGFDPETNSGGSSSTIVATDNGNYPNSRTITFGANLNF</sequence>
<proteinExistence type="inferred from homology"/>
<gene>
    <name evidence="9" type="ORF">GCM10023143_13910</name>
</gene>
<dbReference type="Pfam" id="PF13620">
    <property type="entry name" value="CarboxypepD_reg"/>
    <property type="match status" value="1"/>
</dbReference>
<keyword evidence="2 7" id="KW-0813">Transport</keyword>
<dbReference type="Gene3D" id="2.170.130.10">
    <property type="entry name" value="TonB-dependent receptor, plug domain"/>
    <property type="match status" value="1"/>
</dbReference>
<dbReference type="PROSITE" id="PS52016">
    <property type="entry name" value="TONB_DEPENDENT_REC_3"/>
    <property type="match status" value="1"/>
</dbReference>
<keyword evidence="9" id="KW-0675">Receptor</keyword>
<name>A0ABP8FN91_9BACT</name>
<organism evidence="9 10">
    <name type="scientific">Compostibacter hankyongensis</name>
    <dbReference type="NCBI Taxonomy" id="1007089"/>
    <lineage>
        <taxon>Bacteria</taxon>
        <taxon>Pseudomonadati</taxon>
        <taxon>Bacteroidota</taxon>
        <taxon>Chitinophagia</taxon>
        <taxon>Chitinophagales</taxon>
        <taxon>Chitinophagaceae</taxon>
        <taxon>Compostibacter</taxon>
    </lineage>
</organism>
<dbReference type="Proteomes" id="UP001501207">
    <property type="component" value="Unassembled WGS sequence"/>
</dbReference>
<comment type="caution">
    <text evidence="9">The sequence shown here is derived from an EMBL/GenBank/DDBJ whole genome shotgun (WGS) entry which is preliminary data.</text>
</comment>
<feature type="domain" description="TonB-dependent receptor plug" evidence="8">
    <location>
        <begin position="98"/>
        <end position="206"/>
    </location>
</feature>
<dbReference type="InterPro" id="IPR023997">
    <property type="entry name" value="TonB-dep_OMP_SusC/RagA_CS"/>
</dbReference>
<evidence type="ECO:0000313" key="9">
    <source>
        <dbReference type="EMBL" id="GAA4307399.1"/>
    </source>
</evidence>
<evidence type="ECO:0000256" key="5">
    <source>
        <dbReference type="ARBA" id="ARBA00023136"/>
    </source>
</evidence>
<dbReference type="SUPFAM" id="SSF56935">
    <property type="entry name" value="Porins"/>
    <property type="match status" value="1"/>
</dbReference>
<evidence type="ECO:0000256" key="3">
    <source>
        <dbReference type="ARBA" id="ARBA00022452"/>
    </source>
</evidence>
<comment type="similarity">
    <text evidence="7">Belongs to the TonB-dependent receptor family.</text>
</comment>
<dbReference type="SUPFAM" id="SSF49464">
    <property type="entry name" value="Carboxypeptidase regulatory domain-like"/>
    <property type="match status" value="1"/>
</dbReference>
<keyword evidence="4 7" id="KW-0812">Transmembrane</keyword>
<evidence type="ECO:0000256" key="6">
    <source>
        <dbReference type="ARBA" id="ARBA00023237"/>
    </source>
</evidence>
<keyword evidence="3 7" id="KW-1134">Transmembrane beta strand</keyword>
<dbReference type="EMBL" id="BAABFN010000002">
    <property type="protein sequence ID" value="GAA4307399.1"/>
    <property type="molecule type" value="Genomic_DNA"/>
</dbReference>
<evidence type="ECO:0000256" key="7">
    <source>
        <dbReference type="PROSITE-ProRule" id="PRU01360"/>
    </source>
</evidence>
<dbReference type="InterPro" id="IPR012910">
    <property type="entry name" value="Plug_dom"/>
</dbReference>
<dbReference type="Gene3D" id="2.60.40.1120">
    <property type="entry name" value="Carboxypeptidase-like, regulatory domain"/>
    <property type="match status" value="1"/>
</dbReference>
<dbReference type="InterPro" id="IPR037066">
    <property type="entry name" value="Plug_dom_sf"/>
</dbReference>